<dbReference type="InterPro" id="IPR050743">
    <property type="entry name" value="2-oxoacid_DH_E2_comp"/>
</dbReference>
<dbReference type="InterPro" id="IPR004167">
    <property type="entry name" value="PSBD"/>
</dbReference>
<dbReference type="Gene3D" id="4.10.320.10">
    <property type="entry name" value="E3-binding domain"/>
    <property type="match status" value="1"/>
</dbReference>
<evidence type="ECO:0000256" key="5">
    <source>
        <dbReference type="SAM" id="MobiDB-lite"/>
    </source>
</evidence>
<dbReference type="Gene3D" id="3.30.559.10">
    <property type="entry name" value="Chloramphenicol acetyltransferase-like domain"/>
    <property type="match status" value="1"/>
</dbReference>
<evidence type="ECO:0000256" key="4">
    <source>
        <dbReference type="ARBA" id="ARBA00023315"/>
    </source>
</evidence>
<accession>A0AA35QUA5</accession>
<keyword evidence="8" id="KW-1185">Reference proteome</keyword>
<feature type="region of interest" description="Disordered" evidence="5">
    <location>
        <begin position="252"/>
        <end position="306"/>
    </location>
</feature>
<protein>
    <submittedName>
        <fullName evidence="7">Lipoamide acyltransferase component of branched-chain alpha-keto acid dehydrogenase complex</fullName>
    </submittedName>
</protein>
<dbReference type="InterPro" id="IPR001078">
    <property type="entry name" value="2-oxoacid_DH_actylTfrase"/>
</dbReference>
<dbReference type="PANTHER" id="PTHR43178">
    <property type="entry name" value="DIHYDROLIPOAMIDE ACETYLTRANSFERASE COMPONENT OF PYRUVATE DEHYDROGENASE COMPLEX"/>
    <property type="match status" value="1"/>
</dbReference>
<dbReference type="Proteomes" id="UP001174909">
    <property type="component" value="Unassembled WGS sequence"/>
</dbReference>
<dbReference type="GO" id="GO:0016407">
    <property type="term" value="F:acetyltransferase activity"/>
    <property type="evidence" value="ECO:0007669"/>
    <property type="project" value="TreeGrafter"/>
</dbReference>
<dbReference type="Pfam" id="PF02817">
    <property type="entry name" value="E3_binding"/>
    <property type="match status" value="1"/>
</dbReference>
<keyword evidence="4 7" id="KW-0012">Acyltransferase</keyword>
<dbReference type="AlphaFoldDB" id="A0AA35QUA5"/>
<evidence type="ECO:0000256" key="2">
    <source>
        <dbReference type="ARBA" id="ARBA00007317"/>
    </source>
</evidence>
<dbReference type="GO" id="GO:0031405">
    <property type="term" value="F:lipoic acid binding"/>
    <property type="evidence" value="ECO:0007669"/>
    <property type="project" value="TreeGrafter"/>
</dbReference>
<dbReference type="GO" id="GO:0005737">
    <property type="term" value="C:cytoplasm"/>
    <property type="evidence" value="ECO:0007669"/>
    <property type="project" value="TreeGrafter"/>
</dbReference>
<dbReference type="InterPro" id="IPR036625">
    <property type="entry name" value="E3-bd_dom_sf"/>
</dbReference>
<evidence type="ECO:0000313" key="8">
    <source>
        <dbReference type="Proteomes" id="UP001174909"/>
    </source>
</evidence>
<gene>
    <name evidence="7" type="ORF">GBAR_LOCUS708</name>
</gene>
<name>A0AA35QUA5_GEOBA</name>
<organism evidence="7 8">
    <name type="scientific">Geodia barretti</name>
    <name type="common">Barrett's horny sponge</name>
    <dbReference type="NCBI Taxonomy" id="519541"/>
    <lineage>
        <taxon>Eukaryota</taxon>
        <taxon>Metazoa</taxon>
        <taxon>Porifera</taxon>
        <taxon>Demospongiae</taxon>
        <taxon>Heteroscleromorpha</taxon>
        <taxon>Tetractinellida</taxon>
        <taxon>Astrophorina</taxon>
        <taxon>Geodiidae</taxon>
        <taxon>Geodia</taxon>
    </lineage>
</organism>
<dbReference type="PANTHER" id="PTHR43178:SF5">
    <property type="entry name" value="LIPOAMIDE ACYLTRANSFERASE COMPONENT OF BRANCHED-CHAIN ALPHA-KETO ACID DEHYDROGENASE COMPLEX, MITOCHONDRIAL"/>
    <property type="match status" value="1"/>
</dbReference>
<proteinExistence type="inferred from homology"/>
<comment type="cofactor">
    <cofactor evidence="1">
        <name>(R)-lipoate</name>
        <dbReference type="ChEBI" id="CHEBI:83088"/>
    </cofactor>
</comment>
<keyword evidence="3" id="KW-0808">Transferase</keyword>
<dbReference type="SUPFAM" id="SSF52777">
    <property type="entry name" value="CoA-dependent acyltransferases"/>
    <property type="match status" value="1"/>
</dbReference>
<evidence type="ECO:0000259" key="6">
    <source>
        <dbReference type="PROSITE" id="PS51826"/>
    </source>
</evidence>
<dbReference type="EMBL" id="CASHTH010000113">
    <property type="protein sequence ID" value="CAI7991382.1"/>
    <property type="molecule type" value="Genomic_DNA"/>
</dbReference>
<dbReference type="SUPFAM" id="SSF47005">
    <property type="entry name" value="Peripheral subunit-binding domain of 2-oxo acid dehydrogenase complex"/>
    <property type="match status" value="1"/>
</dbReference>
<evidence type="ECO:0000256" key="3">
    <source>
        <dbReference type="ARBA" id="ARBA00022679"/>
    </source>
</evidence>
<comment type="similarity">
    <text evidence="2">Belongs to the 2-oxoacid dehydrogenase family.</text>
</comment>
<dbReference type="Pfam" id="PF00198">
    <property type="entry name" value="2-oxoacid_dh"/>
    <property type="match status" value="1"/>
</dbReference>
<evidence type="ECO:0000256" key="1">
    <source>
        <dbReference type="ARBA" id="ARBA00001938"/>
    </source>
</evidence>
<reference evidence="7" key="1">
    <citation type="submission" date="2023-03" db="EMBL/GenBank/DDBJ databases">
        <authorList>
            <person name="Steffen K."/>
            <person name="Cardenas P."/>
        </authorList>
    </citation>
    <scope>NUCLEOTIDE SEQUENCE</scope>
</reference>
<sequence>MEDRWDPRAVPRWRRRARRGTLRPNQNQRQQTQATVIRAVDQFQETTVERAPNRLSPAVRRLASEHNLDVDRIAGTGMGGRVTRNDVLRYLEQQPATVATATAPPLSVPAPAAPLAAPSADEERVPLTPVRRMIADAMVRSVTQIPHAWSMVEVDITELVGLRNRERDQFRAREGVNLTYLPFALKAVASALKDNPTMNASWGDDCIVLKRRINLGIAVAAPTGLVVPVIHDADRLSISGLAHAVADLSERARGGNPAAGRCAGRHVHGEQHRRAGQRAGRADHQPSPGRHNYHRGGAAAPRGRYQ</sequence>
<feature type="domain" description="Peripheral subunit-binding (PSBD)" evidence="6">
    <location>
        <begin position="54"/>
        <end position="91"/>
    </location>
</feature>
<evidence type="ECO:0000313" key="7">
    <source>
        <dbReference type="EMBL" id="CAI7991382.1"/>
    </source>
</evidence>
<dbReference type="InterPro" id="IPR023213">
    <property type="entry name" value="CAT-like_dom_sf"/>
</dbReference>
<dbReference type="PROSITE" id="PS51826">
    <property type="entry name" value="PSBD"/>
    <property type="match status" value="1"/>
</dbReference>
<comment type="caution">
    <text evidence="7">The sequence shown here is derived from an EMBL/GenBank/DDBJ whole genome shotgun (WGS) entry which is preliminary data.</text>
</comment>